<accession>A0ABQ6G132</accession>
<gene>
    <name evidence="1" type="ORF">KDH_57960</name>
</gene>
<evidence type="ECO:0000313" key="1">
    <source>
        <dbReference type="EMBL" id="GLV58968.1"/>
    </source>
</evidence>
<keyword evidence="2" id="KW-1185">Reference proteome</keyword>
<dbReference type="Proteomes" id="UP001344906">
    <property type="component" value="Unassembled WGS sequence"/>
</dbReference>
<name>A0ABQ6G132_9CHLR</name>
<proteinExistence type="predicted"/>
<protein>
    <submittedName>
        <fullName evidence="1">Uncharacterized protein</fullName>
    </submittedName>
</protein>
<dbReference type="EMBL" id="BSRI01000002">
    <property type="protein sequence ID" value="GLV58968.1"/>
    <property type="molecule type" value="Genomic_DNA"/>
</dbReference>
<evidence type="ECO:0000313" key="2">
    <source>
        <dbReference type="Proteomes" id="UP001344906"/>
    </source>
</evidence>
<comment type="caution">
    <text evidence="1">The sequence shown here is derived from an EMBL/GenBank/DDBJ whole genome shotgun (WGS) entry which is preliminary data.</text>
</comment>
<reference evidence="1 2" key="1">
    <citation type="submission" date="2023-02" db="EMBL/GenBank/DDBJ databases">
        <title>Dictyobacter halimunensis sp. nov., a new member of the class Ktedonobacteria from forest soil in a geothermal area.</title>
        <authorList>
            <person name="Rachmania M.K."/>
            <person name="Ningsih F."/>
            <person name="Sakai Y."/>
            <person name="Yabe S."/>
            <person name="Yokota A."/>
            <person name="Sjamsuridzal W."/>
        </authorList>
    </citation>
    <scope>NUCLEOTIDE SEQUENCE [LARGE SCALE GENOMIC DNA]</scope>
    <source>
        <strain evidence="1 2">S3.2.2.5</strain>
    </source>
</reference>
<sequence length="384" mass="42053">MSFANFWEPNAFSDPRCLYDASTRTFFFSVIGFDNNNNTTVDIAVYNARGFKVYQFDTSLGGTQFGDQPHIGYDDNAFYVSTDEFPLTGPDYNGAILVIISKPQLVAQSATVSSATTGLLSLAGEPVLTLQPAISTSPTTTEYLLNSFFQNLSNNKLGYWTVTNDTNPANAVVRATTIASETYVFPVPALSTGTGQTTGIITSEDALNPDDARMQQVQFIHGHLWGALTTSLLVDNDPTPRDGLAWFKINTYTSAVEQQGYVGSLGNYLIYPAIFHTRWGLTAIAFTLTSKTINPSAAYVVNNFPKKFAPLSFGEVSIAAYGSGPHYSFSQALFGERRWGDYSAAALDLNGNSIWLATEYIPVFQSLYDNWGTRVFEVGPKSHW</sequence>
<organism evidence="1 2">
    <name type="scientific">Dictyobacter halimunensis</name>
    <dbReference type="NCBI Taxonomy" id="3026934"/>
    <lineage>
        <taxon>Bacteria</taxon>
        <taxon>Bacillati</taxon>
        <taxon>Chloroflexota</taxon>
        <taxon>Ktedonobacteria</taxon>
        <taxon>Ktedonobacterales</taxon>
        <taxon>Dictyobacteraceae</taxon>
        <taxon>Dictyobacter</taxon>
    </lineage>
</organism>